<accession>A0A5J4VID2</accession>
<sequence length="555" mass="61139">MIIVEKQVISLQISLDLIVPVASVTLLLPDQSPKLGETRHILGIVEPIYATYSNIKYQLQKPVYGVSINELTGVVTIQDDASVGALFHVIGLADKVKSLPAEFVITKIPVTTLIIGENEYLNLLTYDNLLQSKSSQVRIGEKVFLKAIIYPVTATYQNVSWLILEGGSGVSINKNGQIDVSEIAQIGAIIKIQGIADQVLSNLYEIEIVKQPVTNILVDFDRTNTIDYDNRTWFIGNFVTTTIVLTKQSLISLSIDLESSTKVLPGAQLSLFSIPNPLTATFSNNLNDVHYFVESGDAYFSDVPNFTNLLTIKSTATIGSYVVIYAETNEVRTSTYLIEVGQAESSQINFYSDANSNGVVHLGQTIKLTVNIQVLRPEYEEKFPISFNVNNFATINLDKLELVVDTFVKNQSVIILYPVLAVGNFSYALEQVYEIIFTVDKIEDYIKFGISAGNGSAKLFINLGIDGTRRTFDTGELLKDFLTAEQINSCILNTREITSGNLVNKRSTKWNQHLATTYLGLDPIALAIGHENPEWLTSEIVASATGWLADLGIGK</sequence>
<evidence type="ECO:0000313" key="1">
    <source>
        <dbReference type="EMBL" id="KAA6382260.1"/>
    </source>
</evidence>
<comment type="caution">
    <text evidence="1">The sequence shown here is derived from an EMBL/GenBank/DDBJ whole genome shotgun (WGS) entry which is preliminary data.</text>
</comment>
<dbReference type="EMBL" id="SNRW01006882">
    <property type="protein sequence ID" value="KAA6382260.1"/>
    <property type="molecule type" value="Genomic_DNA"/>
</dbReference>
<evidence type="ECO:0000313" key="2">
    <source>
        <dbReference type="Proteomes" id="UP000324800"/>
    </source>
</evidence>
<feature type="non-terminal residue" evidence="1">
    <location>
        <position position="555"/>
    </location>
</feature>
<dbReference type="Proteomes" id="UP000324800">
    <property type="component" value="Unassembled WGS sequence"/>
</dbReference>
<dbReference type="AlphaFoldDB" id="A0A5J4VID2"/>
<name>A0A5J4VID2_9EUKA</name>
<gene>
    <name evidence="1" type="ORF">EZS28_022213</name>
</gene>
<proteinExistence type="predicted"/>
<protein>
    <submittedName>
        <fullName evidence="1">Uncharacterized protein</fullName>
    </submittedName>
</protein>
<organism evidence="1 2">
    <name type="scientific">Streblomastix strix</name>
    <dbReference type="NCBI Taxonomy" id="222440"/>
    <lineage>
        <taxon>Eukaryota</taxon>
        <taxon>Metamonada</taxon>
        <taxon>Preaxostyla</taxon>
        <taxon>Oxymonadida</taxon>
        <taxon>Streblomastigidae</taxon>
        <taxon>Streblomastix</taxon>
    </lineage>
</organism>
<reference evidence="1 2" key="1">
    <citation type="submission" date="2019-03" db="EMBL/GenBank/DDBJ databases">
        <title>Single cell metagenomics reveals metabolic interactions within the superorganism composed of flagellate Streblomastix strix and complex community of Bacteroidetes bacteria on its surface.</title>
        <authorList>
            <person name="Treitli S.C."/>
            <person name="Kolisko M."/>
            <person name="Husnik F."/>
            <person name="Keeling P."/>
            <person name="Hampl V."/>
        </authorList>
    </citation>
    <scope>NUCLEOTIDE SEQUENCE [LARGE SCALE GENOMIC DNA]</scope>
    <source>
        <strain evidence="1">ST1C</strain>
    </source>
</reference>